<dbReference type="eggNOG" id="ENOG502QTJW">
    <property type="taxonomic scope" value="Eukaryota"/>
</dbReference>
<sequence>MVDVTQWRVSIGLWNCCQAASSRPADGHNFHSFKDAINSKSGHISSSFFFLHLICLGLQSLVLFIARSRSTIGSSSDLIYYLVLLLLLLSGDVELNPGPMIDDQPDIFLLLQWLEPLVDWQPFGLLLPGIKQQDITIIIKQINSEHQKLALFTKWLNTNPVATWRDVLNALTKREEVNLLQTINAQLQIHQRTRGNNDTPTSTPVVSTVSSSVYKTVTSATTSGDSKDILRTHSSKLTDVITTNLYRVTDALYAEGLIPLDTKDNIQTATGISDHRKSSQLVSVLQRLLESSLNPEQYLIDICQVLINQQHHTLTDIATSISHQLGECV</sequence>
<reference evidence="2" key="1">
    <citation type="submission" date="2017-05" db="UniProtKB">
        <authorList>
            <consortium name="EnsemblMetazoa"/>
        </authorList>
    </citation>
    <scope>IDENTIFICATION</scope>
</reference>
<accession>A0A1X7UTH8</accession>
<evidence type="ECO:0000313" key="2">
    <source>
        <dbReference type="EnsemblMetazoa" id="Aqu2.1.30824_001"/>
    </source>
</evidence>
<name>A0A1X7UTH8_AMPQE</name>
<organism evidence="2">
    <name type="scientific">Amphimedon queenslandica</name>
    <name type="common">Sponge</name>
    <dbReference type="NCBI Taxonomy" id="400682"/>
    <lineage>
        <taxon>Eukaryota</taxon>
        <taxon>Metazoa</taxon>
        <taxon>Porifera</taxon>
        <taxon>Demospongiae</taxon>
        <taxon>Heteroscleromorpha</taxon>
        <taxon>Haplosclerida</taxon>
        <taxon>Niphatidae</taxon>
        <taxon>Amphimedon</taxon>
    </lineage>
</organism>
<keyword evidence="1" id="KW-0472">Membrane</keyword>
<evidence type="ECO:0008006" key="3">
    <source>
        <dbReference type="Google" id="ProtNLM"/>
    </source>
</evidence>
<evidence type="ECO:0000256" key="1">
    <source>
        <dbReference type="SAM" id="Phobius"/>
    </source>
</evidence>
<dbReference type="OrthoDB" id="120976at2759"/>
<proteinExistence type="predicted"/>
<keyword evidence="1" id="KW-0812">Transmembrane</keyword>
<dbReference type="InParanoid" id="A0A1X7UTH8"/>
<feature type="transmembrane region" description="Helical" evidence="1">
    <location>
        <begin position="48"/>
        <end position="66"/>
    </location>
</feature>
<dbReference type="AlphaFoldDB" id="A0A1X7UTH8"/>
<feature type="transmembrane region" description="Helical" evidence="1">
    <location>
        <begin position="78"/>
        <end position="95"/>
    </location>
</feature>
<protein>
    <recommendedName>
        <fullName evidence="3">Death domain-containing protein</fullName>
    </recommendedName>
</protein>
<dbReference type="EnsemblMetazoa" id="Aqu2.1.30824_001">
    <property type="protein sequence ID" value="Aqu2.1.30824_001"/>
    <property type="gene ID" value="Aqu2.1.30824"/>
</dbReference>
<keyword evidence="1" id="KW-1133">Transmembrane helix</keyword>